<comment type="caution">
    <text evidence="1">The sequence shown here is derived from an EMBL/GenBank/DDBJ whole genome shotgun (WGS) entry which is preliminary data.</text>
</comment>
<organism evidence="1 2">
    <name type="scientific">Marinomonas balearica</name>
    <dbReference type="NCBI Taxonomy" id="491947"/>
    <lineage>
        <taxon>Bacteria</taxon>
        <taxon>Pseudomonadati</taxon>
        <taxon>Pseudomonadota</taxon>
        <taxon>Gammaproteobacteria</taxon>
        <taxon>Oceanospirillales</taxon>
        <taxon>Oceanospirillaceae</taxon>
        <taxon>Marinomonas</taxon>
    </lineage>
</organism>
<proteinExistence type="predicted"/>
<dbReference type="RefSeq" id="WP_133503219.1">
    <property type="nucleotide sequence ID" value="NZ_SNXC01000010.1"/>
</dbReference>
<dbReference type="AlphaFoldDB" id="A0A4R6ME90"/>
<accession>A0A4R6ME90</accession>
<keyword evidence="2" id="KW-1185">Reference proteome</keyword>
<protein>
    <recommendedName>
        <fullName evidence="3">Formyltetrahydrofolate deformylase</fullName>
    </recommendedName>
</protein>
<reference evidence="1 2" key="1">
    <citation type="submission" date="2019-03" db="EMBL/GenBank/DDBJ databases">
        <title>Genomic Encyclopedia of Type Strains, Phase III (KMG-III): the genomes of soil and plant-associated and newly described type strains.</title>
        <authorList>
            <person name="Whitman W."/>
        </authorList>
    </citation>
    <scope>NUCLEOTIDE SEQUENCE [LARGE SCALE GENOMIC DNA]</scope>
    <source>
        <strain evidence="1 2">CECT 7378</strain>
    </source>
</reference>
<gene>
    <name evidence="1" type="ORF">DFP79_1434</name>
</gene>
<dbReference type="OrthoDB" id="6105911at2"/>
<sequence length="87" mass="10176">MKLKLTPTQNLCVGFLESGYKLIQSDEQFFFVKGDRKQKVLPKTLEALVNRGALSHKQDGSYCLTDEFIEHRKRMKYPNDPDHHTKH</sequence>
<evidence type="ECO:0008006" key="3">
    <source>
        <dbReference type="Google" id="ProtNLM"/>
    </source>
</evidence>
<dbReference type="EMBL" id="SNXC01000010">
    <property type="protein sequence ID" value="TDO99010.1"/>
    <property type="molecule type" value="Genomic_DNA"/>
</dbReference>
<dbReference type="Proteomes" id="UP000294656">
    <property type="component" value="Unassembled WGS sequence"/>
</dbReference>
<evidence type="ECO:0000313" key="1">
    <source>
        <dbReference type="EMBL" id="TDO99010.1"/>
    </source>
</evidence>
<name>A0A4R6ME90_9GAMM</name>
<evidence type="ECO:0000313" key="2">
    <source>
        <dbReference type="Proteomes" id="UP000294656"/>
    </source>
</evidence>